<evidence type="ECO:0000256" key="6">
    <source>
        <dbReference type="SAM" id="Phobius"/>
    </source>
</evidence>
<feature type="transmembrane region" description="Helical" evidence="6">
    <location>
        <begin position="111"/>
        <end position="133"/>
    </location>
</feature>
<evidence type="ECO:0000256" key="4">
    <source>
        <dbReference type="ARBA" id="ARBA00022989"/>
    </source>
</evidence>
<sequence>MAMKRALAGFFLLTALYVGALVWIDARRQVFDGLIALAGVLPVLMAVSLVTYAVRFARWRWLLARAGHVTPVGRGWLAYLSGFAFTATPGKVGELIRIRYHQPMGVPASRVIAAFVFERAFDLIAVLGLAALSIRDSRLMSLALVFVVLCLVVVTLPARFPSLMDRMRAWLDRRHLPRAASLCAVLGEAFLGCRIWLTPVDLAISAGLGLVAWGATALAFSHLLGRLGVTGLTGGDALAMYPMAMLAGAASMLPGGIGSTEAALVALLTTSGVGLAVAVLAAVGIRLATLWFAIVCGLIAAFGLELRSQTTLARSASPTTRREDAA</sequence>
<feature type="transmembrane region" description="Helical" evidence="6">
    <location>
        <begin position="203"/>
        <end position="225"/>
    </location>
</feature>
<accession>A0ABW7G4Q9</accession>
<feature type="transmembrane region" description="Helical" evidence="6">
    <location>
        <begin position="30"/>
        <end position="54"/>
    </location>
</feature>
<keyword evidence="2" id="KW-1003">Cell membrane</keyword>
<dbReference type="InterPro" id="IPR022791">
    <property type="entry name" value="L-PG_synthase/AglD"/>
</dbReference>
<gene>
    <name evidence="7" type="ORF">ACG00X_08805</name>
</gene>
<dbReference type="PANTHER" id="PTHR39087">
    <property type="entry name" value="UPF0104 MEMBRANE PROTEIN MJ1595"/>
    <property type="match status" value="1"/>
</dbReference>
<dbReference type="Proteomes" id="UP001606305">
    <property type="component" value="Unassembled WGS sequence"/>
</dbReference>
<reference evidence="7 8" key="1">
    <citation type="submission" date="2024-09" db="EMBL/GenBank/DDBJ databases">
        <title>Novel species of the genus Pelomonas and Roseateles isolated from streams.</title>
        <authorList>
            <person name="Lu H."/>
        </authorList>
    </citation>
    <scope>NUCLEOTIDE SEQUENCE [LARGE SCALE GENOMIC DNA]</scope>
    <source>
        <strain evidence="7 8">BYS96W</strain>
    </source>
</reference>
<dbReference type="Pfam" id="PF03706">
    <property type="entry name" value="LPG_synthase_TM"/>
    <property type="match status" value="1"/>
</dbReference>
<dbReference type="EMBL" id="JBIGIA010000005">
    <property type="protein sequence ID" value="MFG6456933.1"/>
    <property type="molecule type" value="Genomic_DNA"/>
</dbReference>
<keyword evidence="8" id="KW-1185">Reference proteome</keyword>
<evidence type="ECO:0000313" key="8">
    <source>
        <dbReference type="Proteomes" id="UP001606305"/>
    </source>
</evidence>
<keyword evidence="4 6" id="KW-1133">Transmembrane helix</keyword>
<feature type="transmembrane region" description="Helical" evidence="6">
    <location>
        <begin position="237"/>
        <end position="257"/>
    </location>
</feature>
<proteinExistence type="predicted"/>
<protein>
    <submittedName>
        <fullName evidence="7">YbhN family protein</fullName>
    </submittedName>
</protein>
<feature type="transmembrane region" description="Helical" evidence="6">
    <location>
        <begin position="179"/>
        <end position="197"/>
    </location>
</feature>
<feature type="transmembrane region" description="Helical" evidence="6">
    <location>
        <begin position="139"/>
        <end position="158"/>
    </location>
</feature>
<name>A0ABW7G4Q9_9BURK</name>
<evidence type="ECO:0000313" key="7">
    <source>
        <dbReference type="EMBL" id="MFG6456933.1"/>
    </source>
</evidence>
<evidence type="ECO:0000256" key="5">
    <source>
        <dbReference type="ARBA" id="ARBA00023136"/>
    </source>
</evidence>
<evidence type="ECO:0000256" key="2">
    <source>
        <dbReference type="ARBA" id="ARBA00022475"/>
    </source>
</evidence>
<feature type="transmembrane region" description="Helical" evidence="6">
    <location>
        <begin position="290"/>
        <end position="308"/>
    </location>
</feature>
<keyword evidence="5 6" id="KW-0472">Membrane</keyword>
<evidence type="ECO:0000256" key="3">
    <source>
        <dbReference type="ARBA" id="ARBA00022692"/>
    </source>
</evidence>
<keyword evidence="3 6" id="KW-0812">Transmembrane</keyword>
<dbReference type="PANTHER" id="PTHR39087:SF2">
    <property type="entry name" value="UPF0104 MEMBRANE PROTEIN MJ1595"/>
    <property type="match status" value="1"/>
</dbReference>
<feature type="transmembrane region" description="Helical" evidence="6">
    <location>
        <begin position="263"/>
        <end position="283"/>
    </location>
</feature>
<evidence type="ECO:0000256" key="1">
    <source>
        <dbReference type="ARBA" id="ARBA00004651"/>
    </source>
</evidence>
<comment type="caution">
    <text evidence="7">The sequence shown here is derived from an EMBL/GenBank/DDBJ whole genome shotgun (WGS) entry which is preliminary data.</text>
</comment>
<comment type="subcellular location">
    <subcellularLocation>
        <location evidence="1">Cell membrane</location>
        <topology evidence="1">Multi-pass membrane protein</topology>
    </subcellularLocation>
</comment>
<organism evidence="7 8">
    <name type="scientific">Pelomonas nitida</name>
    <dbReference type="NCBI Taxonomy" id="3299027"/>
    <lineage>
        <taxon>Bacteria</taxon>
        <taxon>Pseudomonadati</taxon>
        <taxon>Pseudomonadota</taxon>
        <taxon>Betaproteobacteria</taxon>
        <taxon>Burkholderiales</taxon>
        <taxon>Sphaerotilaceae</taxon>
        <taxon>Roseateles</taxon>
    </lineage>
</organism>